<dbReference type="InterPro" id="IPR044666">
    <property type="entry name" value="Cyclophilin_A-like"/>
</dbReference>
<accession>A0ABU7JRR8</accession>
<dbReference type="EC" id="5.2.1.8" evidence="5"/>
<dbReference type="PANTHER" id="PTHR45625">
    <property type="entry name" value="PEPTIDYL-PROLYL CIS-TRANS ISOMERASE-RELATED"/>
    <property type="match status" value="1"/>
</dbReference>
<keyword evidence="3" id="KW-0732">Signal</keyword>
<evidence type="ECO:0000256" key="2">
    <source>
        <dbReference type="SAM" id="MobiDB-lite"/>
    </source>
</evidence>
<comment type="caution">
    <text evidence="5">The sequence shown here is derived from an EMBL/GenBank/DDBJ whole genome shotgun (WGS) entry which is preliminary data.</text>
</comment>
<organism evidence="5 6">
    <name type="scientific">Rhodococcus chondri</name>
    <dbReference type="NCBI Taxonomy" id="3065941"/>
    <lineage>
        <taxon>Bacteria</taxon>
        <taxon>Bacillati</taxon>
        <taxon>Actinomycetota</taxon>
        <taxon>Actinomycetes</taxon>
        <taxon>Mycobacteriales</taxon>
        <taxon>Nocardiaceae</taxon>
        <taxon>Rhodococcus</taxon>
    </lineage>
</organism>
<dbReference type="GO" id="GO:0003755">
    <property type="term" value="F:peptidyl-prolyl cis-trans isomerase activity"/>
    <property type="evidence" value="ECO:0007669"/>
    <property type="project" value="UniProtKB-EC"/>
</dbReference>
<name>A0ABU7JRR8_9NOCA</name>
<dbReference type="SUPFAM" id="SSF50891">
    <property type="entry name" value="Cyclophilin-like"/>
    <property type="match status" value="1"/>
</dbReference>
<dbReference type="Pfam" id="PF00160">
    <property type="entry name" value="Pro_isomerase"/>
    <property type="match status" value="1"/>
</dbReference>
<gene>
    <name evidence="5" type="ORF">Q8814_11445</name>
</gene>
<feature type="compositionally biased region" description="Low complexity" evidence="2">
    <location>
        <begin position="81"/>
        <end position="101"/>
    </location>
</feature>
<keyword evidence="5" id="KW-0413">Isomerase</keyword>
<protein>
    <submittedName>
        <fullName evidence="5">Peptidylprolyl isomerase</fullName>
        <ecNumber evidence="5">5.2.1.8</ecNumber>
    </submittedName>
</protein>
<evidence type="ECO:0000313" key="6">
    <source>
        <dbReference type="Proteomes" id="UP001331936"/>
    </source>
</evidence>
<evidence type="ECO:0000259" key="4">
    <source>
        <dbReference type="PROSITE" id="PS50072"/>
    </source>
</evidence>
<comment type="function">
    <text evidence="1">PPIases accelerate the folding of proteins. It catalyzes the cis-trans isomerization of proline imidic peptide bonds in oligopeptides.</text>
</comment>
<proteinExistence type="predicted"/>
<reference evidence="5 6" key="1">
    <citation type="submission" date="2023-08" db="EMBL/GenBank/DDBJ databases">
        <authorList>
            <person name="Girao M."/>
            <person name="Carvalho M.F."/>
        </authorList>
    </citation>
    <scope>NUCLEOTIDE SEQUENCE [LARGE SCALE GENOMIC DNA]</scope>
    <source>
        <strain evidence="5 6">CC-R104</strain>
    </source>
</reference>
<evidence type="ECO:0000256" key="1">
    <source>
        <dbReference type="ARBA" id="ARBA00002388"/>
    </source>
</evidence>
<evidence type="ECO:0000256" key="3">
    <source>
        <dbReference type="SAM" id="SignalP"/>
    </source>
</evidence>
<keyword evidence="6" id="KW-1185">Reference proteome</keyword>
<dbReference type="InterPro" id="IPR002130">
    <property type="entry name" value="Cyclophilin-type_PPIase_dom"/>
</dbReference>
<dbReference type="PROSITE" id="PS50072">
    <property type="entry name" value="CSA_PPIASE_2"/>
    <property type="match status" value="1"/>
</dbReference>
<evidence type="ECO:0000313" key="5">
    <source>
        <dbReference type="EMBL" id="MEE2032720.1"/>
    </source>
</evidence>
<dbReference type="Proteomes" id="UP001331936">
    <property type="component" value="Unassembled WGS sequence"/>
</dbReference>
<dbReference type="PANTHER" id="PTHR45625:SF3">
    <property type="entry name" value="PEPTIDYL-PROLYL CIS-TRANS ISOMERASE B-RELATED"/>
    <property type="match status" value="1"/>
</dbReference>
<dbReference type="EMBL" id="JAUZMZ010000053">
    <property type="protein sequence ID" value="MEE2032720.1"/>
    <property type="molecule type" value="Genomic_DNA"/>
</dbReference>
<dbReference type="Gene3D" id="2.40.100.10">
    <property type="entry name" value="Cyclophilin-like"/>
    <property type="match status" value="1"/>
</dbReference>
<dbReference type="RefSeq" id="WP_330152137.1">
    <property type="nucleotide sequence ID" value="NZ_JAUZMZ010000053.1"/>
</dbReference>
<dbReference type="InterPro" id="IPR029000">
    <property type="entry name" value="Cyclophilin-like_dom_sf"/>
</dbReference>
<feature type="compositionally biased region" description="Low complexity" evidence="2">
    <location>
        <begin position="36"/>
        <end position="63"/>
    </location>
</feature>
<dbReference type="PROSITE" id="PS51257">
    <property type="entry name" value="PROKAR_LIPOPROTEIN"/>
    <property type="match status" value="1"/>
</dbReference>
<feature type="chain" id="PRO_5047102685" evidence="3">
    <location>
        <begin position="30"/>
        <end position="271"/>
    </location>
</feature>
<sequence>MTHRTSADASRTRAAISICLALAASLVVAGCATDDASTTTTVSTTSPGPTARADGPASLSHYPALPPPPAPTAGTIRCTYTPVGTATPPGGTPSSSTSASGTVDVTLQTSVGPIPLVLDRALAPCAVNNFENLAASGFYDDTSCHRLLMAPGTQLYQCGDPTGTGTGGPGYTFASEYPVPAFAADMQESYRGLVVVYPRGTVAMTGHDNNNGSQFFLLLGDSALRPDYTVFGRIADSALPALDAAAATGDDGSSPLGGGVPNTPLVITAVR</sequence>
<feature type="domain" description="PPIase cyclophilin-type" evidence="4">
    <location>
        <begin position="108"/>
        <end position="271"/>
    </location>
</feature>
<feature type="region of interest" description="Disordered" evidence="2">
    <location>
        <begin position="36"/>
        <end position="101"/>
    </location>
</feature>
<feature type="signal peptide" evidence="3">
    <location>
        <begin position="1"/>
        <end position="29"/>
    </location>
</feature>